<dbReference type="SUPFAM" id="SSF46689">
    <property type="entry name" value="Homeodomain-like"/>
    <property type="match status" value="1"/>
</dbReference>
<dbReference type="Pfam" id="PF03221">
    <property type="entry name" value="HTH_Tnp_Tc5"/>
    <property type="match status" value="1"/>
</dbReference>
<dbReference type="EMBL" id="CAXKWB010125810">
    <property type="protein sequence ID" value="CAL4239607.1"/>
    <property type="molecule type" value="Genomic_DNA"/>
</dbReference>
<dbReference type="InterPro" id="IPR006600">
    <property type="entry name" value="HTH_CenpB_DNA-bd_dom"/>
</dbReference>
<dbReference type="PROSITE" id="PS51253">
    <property type="entry name" value="HTH_CENPB"/>
    <property type="match status" value="1"/>
</dbReference>
<sequence>MENKSHAFVAINKPTIITAISATMSLTDKYTNKSYTNKFKLLVVELSDKVGGNRKAAELLGCSESNINDLKKQVPDRKDAPENKHTVKLNQQVSKWPEIERRVLAFIDERKANGLRFSRAMLHLEANKAAKDLHIKNFKGSTGWCSKLLRRTNNHILNQTKIIQNPPHQFEDKITEFKRIVIQHLRDCNYQLMCFGNVDETLINMDMIPRSSVNNKGEKTIVMQATGYKNSNYTVVLAAMANGDKLPPMLIFKRKKMPKCTFPKGVVVHCNEKGRVDKEACKIWIRKVWKNRSNDIREKSLLICDRLPIHLTPEVAQEVLETNTDVAVIPAGLRNILQPIDVSLKNSFKAELRDRLMAWMAAGEYTHKKMEKIKPPPLDMCAKWVKESWDEIKKPLIIKAFNECCIQIHPDYESNEETEVDEHLPMEEESYDDEMQFSDSRELIGGDHVDEN</sequence>
<feature type="non-terminal residue" evidence="5">
    <location>
        <position position="452"/>
    </location>
</feature>
<evidence type="ECO:0000256" key="2">
    <source>
        <dbReference type="ARBA" id="ARBA00023125"/>
    </source>
</evidence>
<protein>
    <recommendedName>
        <fullName evidence="4">HTH CENPB-type domain-containing protein</fullName>
    </recommendedName>
</protein>
<dbReference type="PANTHER" id="PTHR19303:SF74">
    <property type="entry name" value="POGO TRANSPOSABLE ELEMENT WITH KRAB DOMAIN"/>
    <property type="match status" value="1"/>
</dbReference>
<evidence type="ECO:0000259" key="4">
    <source>
        <dbReference type="PROSITE" id="PS51253"/>
    </source>
</evidence>
<feature type="compositionally biased region" description="Acidic residues" evidence="3">
    <location>
        <begin position="427"/>
        <end position="436"/>
    </location>
</feature>
<evidence type="ECO:0000256" key="1">
    <source>
        <dbReference type="ARBA" id="ARBA00004123"/>
    </source>
</evidence>
<feature type="compositionally biased region" description="Basic and acidic residues" evidence="3">
    <location>
        <begin position="439"/>
        <end position="452"/>
    </location>
</feature>
<dbReference type="Pfam" id="PF03184">
    <property type="entry name" value="DDE_1"/>
    <property type="match status" value="1"/>
</dbReference>
<dbReference type="InterPro" id="IPR050863">
    <property type="entry name" value="CenT-Element_Derived"/>
</dbReference>
<feature type="domain" description="HTH CENPB-type" evidence="4">
    <location>
        <begin position="87"/>
        <end position="158"/>
    </location>
</feature>
<dbReference type="GO" id="GO:0003677">
    <property type="term" value="F:DNA binding"/>
    <property type="evidence" value="ECO:0007669"/>
    <property type="project" value="UniProtKB-KW"/>
</dbReference>
<evidence type="ECO:0000313" key="5">
    <source>
        <dbReference type="EMBL" id="CAL4239607.1"/>
    </source>
</evidence>
<proteinExistence type="predicted"/>
<reference evidence="5 6" key="1">
    <citation type="submission" date="2024-05" db="EMBL/GenBank/DDBJ databases">
        <authorList>
            <person name="Wallberg A."/>
        </authorList>
    </citation>
    <scope>NUCLEOTIDE SEQUENCE [LARGE SCALE GENOMIC DNA]</scope>
</reference>
<dbReference type="InterPro" id="IPR004875">
    <property type="entry name" value="DDE_SF_endonuclease_dom"/>
</dbReference>
<accession>A0AAV2SUD7</accession>
<comment type="caution">
    <text evidence="5">The sequence shown here is derived from an EMBL/GenBank/DDBJ whole genome shotgun (WGS) entry which is preliminary data.</text>
</comment>
<dbReference type="PANTHER" id="PTHR19303">
    <property type="entry name" value="TRANSPOSON"/>
    <property type="match status" value="1"/>
</dbReference>
<feature type="region of interest" description="Disordered" evidence="3">
    <location>
        <begin position="415"/>
        <end position="452"/>
    </location>
</feature>
<evidence type="ECO:0000256" key="3">
    <source>
        <dbReference type="SAM" id="MobiDB-lite"/>
    </source>
</evidence>
<keyword evidence="2" id="KW-0238">DNA-binding</keyword>
<organism evidence="5 6">
    <name type="scientific">Meganyctiphanes norvegica</name>
    <name type="common">Northern krill</name>
    <name type="synonym">Thysanopoda norvegica</name>
    <dbReference type="NCBI Taxonomy" id="48144"/>
    <lineage>
        <taxon>Eukaryota</taxon>
        <taxon>Metazoa</taxon>
        <taxon>Ecdysozoa</taxon>
        <taxon>Arthropoda</taxon>
        <taxon>Crustacea</taxon>
        <taxon>Multicrustacea</taxon>
        <taxon>Malacostraca</taxon>
        <taxon>Eumalacostraca</taxon>
        <taxon>Eucarida</taxon>
        <taxon>Euphausiacea</taxon>
        <taxon>Euphausiidae</taxon>
        <taxon>Meganyctiphanes</taxon>
    </lineage>
</organism>
<dbReference type="Gene3D" id="1.10.10.60">
    <property type="entry name" value="Homeodomain-like"/>
    <property type="match status" value="1"/>
</dbReference>
<keyword evidence="6" id="KW-1185">Reference proteome</keyword>
<dbReference type="AlphaFoldDB" id="A0AAV2SUD7"/>
<dbReference type="InterPro" id="IPR009057">
    <property type="entry name" value="Homeodomain-like_sf"/>
</dbReference>
<dbReference type="Proteomes" id="UP001497623">
    <property type="component" value="Unassembled WGS sequence"/>
</dbReference>
<gene>
    <name evidence="5" type="ORF">MNOR_LOCUS40543</name>
</gene>
<name>A0AAV2SUD7_MEGNR</name>
<evidence type="ECO:0000313" key="6">
    <source>
        <dbReference type="Proteomes" id="UP001497623"/>
    </source>
</evidence>
<comment type="subcellular location">
    <subcellularLocation>
        <location evidence="1">Nucleus</location>
    </subcellularLocation>
</comment>
<dbReference type="GO" id="GO:0005634">
    <property type="term" value="C:nucleus"/>
    <property type="evidence" value="ECO:0007669"/>
    <property type="project" value="UniProtKB-SubCell"/>
</dbReference>